<dbReference type="Proteomes" id="UP000568877">
    <property type="component" value="Unassembled WGS sequence"/>
</dbReference>
<dbReference type="EMBL" id="BLSA01000334">
    <property type="protein sequence ID" value="GFP33216.1"/>
    <property type="molecule type" value="Genomic_DNA"/>
</dbReference>
<gene>
    <name evidence="1" type="ORF">HKBW3S42_01543</name>
</gene>
<name>A0A6V8PQ79_9ACTN</name>
<reference evidence="1 2" key="1">
    <citation type="journal article" date="2020" name="Front. Microbiol.">
        <title>Single-cell genomics of novel Actinobacteria with the Wood-Ljungdahl pathway discovered in a serpentinizing system.</title>
        <authorList>
            <person name="Merino N."/>
            <person name="Kawai M."/>
            <person name="Boyd E.S."/>
            <person name="Colman D.R."/>
            <person name="McGlynn S.E."/>
            <person name="Nealson K.H."/>
            <person name="Kurokawa K."/>
            <person name="Hongoh Y."/>
        </authorList>
    </citation>
    <scope>NUCLEOTIDE SEQUENCE [LARGE SCALE GENOMIC DNA]</scope>
    <source>
        <strain evidence="1 2">S42</strain>
    </source>
</reference>
<evidence type="ECO:0000313" key="2">
    <source>
        <dbReference type="Proteomes" id="UP000568877"/>
    </source>
</evidence>
<protein>
    <submittedName>
        <fullName evidence="1">Uncharacterized protein</fullName>
    </submittedName>
</protein>
<organism evidence="1 2">
    <name type="scientific">Candidatus Hakubella thermalkaliphila</name>
    <dbReference type="NCBI Taxonomy" id="2754717"/>
    <lineage>
        <taxon>Bacteria</taxon>
        <taxon>Bacillati</taxon>
        <taxon>Actinomycetota</taxon>
        <taxon>Actinomycetota incertae sedis</taxon>
        <taxon>Candidatus Hakubellales</taxon>
        <taxon>Candidatus Hakubellaceae</taxon>
        <taxon>Candidatus Hakubella</taxon>
    </lineage>
</organism>
<sequence>MTCAWAFWACWGEDAERVALYTDPVEITDRFEAATAAV</sequence>
<evidence type="ECO:0000313" key="1">
    <source>
        <dbReference type="EMBL" id="GFP33216.1"/>
    </source>
</evidence>
<feature type="non-terminal residue" evidence="1">
    <location>
        <position position="38"/>
    </location>
</feature>
<comment type="caution">
    <text evidence="1">The sequence shown here is derived from an EMBL/GenBank/DDBJ whole genome shotgun (WGS) entry which is preliminary data.</text>
</comment>
<accession>A0A6V8PQ79</accession>
<dbReference type="AlphaFoldDB" id="A0A6V8PQ79"/>
<proteinExistence type="predicted"/>